<dbReference type="CDD" id="cd07385">
    <property type="entry name" value="MPP_YkuE_C"/>
    <property type="match status" value="1"/>
</dbReference>
<dbReference type="PANTHER" id="PTHR31302">
    <property type="entry name" value="TRANSMEMBRANE PROTEIN WITH METALLOPHOSPHOESTERASE DOMAIN-RELATED"/>
    <property type="match status" value="1"/>
</dbReference>
<name>A0A6I3LL17_9FLAO</name>
<dbReference type="InterPro" id="IPR051158">
    <property type="entry name" value="Metallophosphoesterase_sf"/>
</dbReference>
<reference evidence="3 4" key="1">
    <citation type="submission" date="2019-11" db="EMBL/GenBank/DDBJ databases">
        <title>Genome of Strain BIT-d1.</title>
        <authorList>
            <person name="Yang Y."/>
        </authorList>
    </citation>
    <scope>NUCLEOTIDE SEQUENCE [LARGE SCALE GENOMIC DNA]</scope>
    <source>
        <strain evidence="3 4">BIT-d1</strain>
    </source>
</reference>
<keyword evidence="1" id="KW-0472">Membrane</keyword>
<organism evidence="3 4">
    <name type="scientific">Myroides albus</name>
    <dbReference type="NCBI Taxonomy" id="2562892"/>
    <lineage>
        <taxon>Bacteria</taxon>
        <taxon>Pseudomonadati</taxon>
        <taxon>Bacteroidota</taxon>
        <taxon>Flavobacteriia</taxon>
        <taxon>Flavobacteriales</taxon>
        <taxon>Flavobacteriaceae</taxon>
        <taxon>Myroides</taxon>
    </lineage>
</organism>
<evidence type="ECO:0000313" key="3">
    <source>
        <dbReference type="EMBL" id="MTG97970.1"/>
    </source>
</evidence>
<accession>A0A6I3LL17</accession>
<evidence type="ECO:0000313" key="4">
    <source>
        <dbReference type="Proteomes" id="UP000438760"/>
    </source>
</evidence>
<dbReference type="InterPro" id="IPR029052">
    <property type="entry name" value="Metallo-depent_PP-like"/>
</dbReference>
<dbReference type="InterPro" id="IPR004843">
    <property type="entry name" value="Calcineurin-like_PHP"/>
</dbReference>
<dbReference type="OrthoDB" id="356681at2"/>
<dbReference type="Pfam" id="PF00149">
    <property type="entry name" value="Metallophos"/>
    <property type="match status" value="1"/>
</dbReference>
<dbReference type="RefSeq" id="WP_155092006.1">
    <property type="nucleotide sequence ID" value="NZ_CP102754.1"/>
</dbReference>
<keyword evidence="4" id="KW-1185">Reference proteome</keyword>
<comment type="caution">
    <text evidence="3">The sequence shown here is derived from an EMBL/GenBank/DDBJ whole genome shotgun (WGS) entry which is preliminary data.</text>
</comment>
<dbReference type="GO" id="GO:0016787">
    <property type="term" value="F:hydrolase activity"/>
    <property type="evidence" value="ECO:0007669"/>
    <property type="project" value="InterPro"/>
</dbReference>
<feature type="domain" description="Calcineurin-like phosphoesterase" evidence="2">
    <location>
        <begin position="152"/>
        <end position="314"/>
    </location>
</feature>
<dbReference type="Gene3D" id="3.60.21.10">
    <property type="match status" value="1"/>
</dbReference>
<dbReference type="SUPFAM" id="SSF56300">
    <property type="entry name" value="Metallo-dependent phosphatases"/>
    <property type="match status" value="1"/>
</dbReference>
<dbReference type="PANTHER" id="PTHR31302:SF0">
    <property type="entry name" value="TRANSMEMBRANE PROTEIN WITH METALLOPHOSPHOESTERASE DOMAIN"/>
    <property type="match status" value="1"/>
</dbReference>
<dbReference type="EMBL" id="WMJX01000012">
    <property type="protein sequence ID" value="MTG97970.1"/>
    <property type="molecule type" value="Genomic_DNA"/>
</dbReference>
<protein>
    <submittedName>
        <fullName evidence="3">Metallophosphoesterase</fullName>
    </submittedName>
</protein>
<evidence type="ECO:0000259" key="2">
    <source>
        <dbReference type="Pfam" id="PF00149"/>
    </source>
</evidence>
<sequence length="369" mass="42321">MKRFVFLIVFSLFVLGNFYVFFRVYPILDLLSPSLHFIYWLVVVLVCSSIFLFFGIGRKLPVYLSAYLYKIGTGWLMLLIYAFLFVLILDVVSVVNHFFVHSENRILIYHSDLQSCLLVFGVVAIALLGFINYQRKRRVEIDLSFSTKTRYKIIFVSDLHLGYAIEKRELKKWVALINQEQADLVLIGGDLIDYSLQPVIYNELGSLLQKIETKYGVYACLGNHEYMAGAKACVSFMQSNGIRVLSDQTIVIEDLSLCLIGRDDKTNPRRKKLADIIGDIDRNLTCVLLDHQPYNLSEANENGIDLQLSGHTHRGQVWPISWITDRLFENAHGYLKKGKTHYYVSSGLGIWGGRYRIGTQSEYVVINVK</sequence>
<evidence type="ECO:0000256" key="1">
    <source>
        <dbReference type="SAM" id="Phobius"/>
    </source>
</evidence>
<feature type="transmembrane region" description="Helical" evidence="1">
    <location>
        <begin position="38"/>
        <end position="57"/>
    </location>
</feature>
<dbReference type="Proteomes" id="UP000438760">
    <property type="component" value="Unassembled WGS sequence"/>
</dbReference>
<keyword evidence="1" id="KW-1133">Transmembrane helix</keyword>
<keyword evidence="1" id="KW-0812">Transmembrane</keyword>
<proteinExistence type="predicted"/>
<feature type="transmembrane region" description="Helical" evidence="1">
    <location>
        <begin position="78"/>
        <end position="100"/>
    </location>
</feature>
<gene>
    <name evidence="3" type="ORF">GJV76_07415</name>
</gene>
<feature type="transmembrane region" description="Helical" evidence="1">
    <location>
        <begin position="106"/>
        <end position="131"/>
    </location>
</feature>
<dbReference type="AlphaFoldDB" id="A0A6I3LL17"/>